<dbReference type="PRINTS" id="PR00864">
    <property type="entry name" value="PREPILNPTASE"/>
</dbReference>
<comment type="function">
    <text evidence="9">Plays an essential role in type IV pili and type II pseudopili formation by proteolytically removing the leader sequence from substrate proteins and subsequently monomethylating the alpha-amino group of the newly exposed N-terminal phenylalanine.</text>
</comment>
<comment type="similarity">
    <text evidence="2 8">Belongs to the peptidase A24 family.</text>
</comment>
<dbReference type="Proteomes" id="UP001203212">
    <property type="component" value="Unassembled WGS sequence"/>
</dbReference>
<comment type="caution">
    <text evidence="13">The sequence shown here is derived from an EMBL/GenBank/DDBJ whole genome shotgun (WGS) entry which is preliminary data.</text>
</comment>
<evidence type="ECO:0000256" key="5">
    <source>
        <dbReference type="ARBA" id="ARBA00022692"/>
    </source>
</evidence>
<feature type="domain" description="Prepilin type IV endopeptidase peptidase" evidence="11">
    <location>
        <begin position="158"/>
        <end position="266"/>
    </location>
</feature>
<evidence type="ECO:0000256" key="2">
    <source>
        <dbReference type="ARBA" id="ARBA00005801"/>
    </source>
</evidence>
<feature type="transmembrane region" description="Helical" evidence="10">
    <location>
        <begin position="282"/>
        <end position="305"/>
    </location>
</feature>
<feature type="transmembrane region" description="Helical" evidence="10">
    <location>
        <begin position="15"/>
        <end position="38"/>
    </location>
</feature>
<dbReference type="PANTHER" id="PTHR30487">
    <property type="entry name" value="TYPE 4 PREPILIN-LIKE PROTEINS LEADER PEPTIDE-PROCESSING ENZYME"/>
    <property type="match status" value="1"/>
</dbReference>
<keyword evidence="4" id="KW-0997">Cell inner membrane</keyword>
<proteinExistence type="inferred from homology"/>
<gene>
    <name evidence="13" type="ORF">L2689_15575</name>
</gene>
<feature type="domain" description="Prepilin peptidase A24 N-terminal" evidence="12">
    <location>
        <begin position="25"/>
        <end position="146"/>
    </location>
</feature>
<evidence type="ECO:0000256" key="6">
    <source>
        <dbReference type="ARBA" id="ARBA00022989"/>
    </source>
</evidence>
<keyword evidence="9" id="KW-0489">Methyltransferase</keyword>
<keyword evidence="9" id="KW-0511">Multifunctional enzyme</keyword>
<feature type="transmembrane region" description="Helical" evidence="10">
    <location>
        <begin position="153"/>
        <end position="171"/>
    </location>
</feature>
<evidence type="ECO:0000313" key="13">
    <source>
        <dbReference type="EMBL" id="MCL1118649.1"/>
    </source>
</evidence>
<feature type="transmembrane region" description="Helical" evidence="10">
    <location>
        <begin position="180"/>
        <end position="197"/>
    </location>
</feature>
<sequence>MSEFISTFITTMSQYPWLFVAISFIFAATIGSFLNVVIHRLPVMMKREWQSECNYYLNEYHPDIVKQVGEKRLAKPIDAFPEKYNLMVPGSACPKCKTDIKPWHNLPVLGWLMLKGQCASCHTKISARYPIVELTTGLLVATLAFYFGPTTQFIFASILTFFLVALTGIDLDEMLLPDQLTLPLLWLGLIINLQGVFASPTDALIGAVAGYLSLWSVFWLFKLATGKEGMGYGDFKLMAVFGAWLGWQMLPMIILLSSLVGAIIGIAMIATKKLHAGKPIPFGPYIAVAGWIALIWGQEIINWYLSTLV</sequence>
<feature type="transmembrane region" description="Helical" evidence="10">
    <location>
        <begin position="237"/>
        <end position="270"/>
    </location>
</feature>
<dbReference type="Pfam" id="PF01478">
    <property type="entry name" value="Peptidase_A24"/>
    <property type="match status" value="1"/>
</dbReference>
<name>A0ABT0L4L5_9GAMM</name>
<evidence type="ECO:0000256" key="7">
    <source>
        <dbReference type="ARBA" id="ARBA00023136"/>
    </source>
</evidence>
<dbReference type="InterPro" id="IPR010627">
    <property type="entry name" value="Prepilin_pept_A24_N"/>
</dbReference>
<keyword evidence="14" id="KW-1185">Reference proteome</keyword>
<keyword evidence="3" id="KW-1003">Cell membrane</keyword>
<keyword evidence="6 10" id="KW-1133">Transmembrane helix</keyword>
<feature type="transmembrane region" description="Helical" evidence="10">
    <location>
        <begin position="203"/>
        <end position="225"/>
    </location>
</feature>
<evidence type="ECO:0000259" key="12">
    <source>
        <dbReference type="Pfam" id="PF06750"/>
    </source>
</evidence>
<dbReference type="EC" id="3.4.23.43" evidence="9"/>
<evidence type="ECO:0000256" key="1">
    <source>
        <dbReference type="ARBA" id="ARBA00004429"/>
    </source>
</evidence>
<protein>
    <recommendedName>
        <fullName evidence="9">Prepilin leader peptidase/N-methyltransferase</fullName>
        <ecNumber evidence="9">2.1.1.-</ecNumber>
        <ecNumber evidence="9">3.4.23.43</ecNumber>
    </recommendedName>
</protein>
<evidence type="ECO:0000313" key="14">
    <source>
        <dbReference type="Proteomes" id="UP001203212"/>
    </source>
</evidence>
<dbReference type="Gene3D" id="1.20.120.1220">
    <property type="match status" value="1"/>
</dbReference>
<evidence type="ECO:0000256" key="9">
    <source>
        <dbReference type="RuleBase" id="RU003794"/>
    </source>
</evidence>
<evidence type="ECO:0000256" key="10">
    <source>
        <dbReference type="SAM" id="Phobius"/>
    </source>
</evidence>
<evidence type="ECO:0000259" key="11">
    <source>
        <dbReference type="Pfam" id="PF01478"/>
    </source>
</evidence>
<dbReference type="EC" id="2.1.1.-" evidence="9"/>
<evidence type="ECO:0000256" key="8">
    <source>
        <dbReference type="RuleBase" id="RU003793"/>
    </source>
</evidence>
<reference evidence="13 14" key="1">
    <citation type="submission" date="2022-01" db="EMBL/GenBank/DDBJ databases">
        <title>Whole genome-based taxonomy of the Shewanellaceae.</title>
        <authorList>
            <person name="Martin-Rodriguez A.J."/>
        </authorList>
    </citation>
    <scope>NUCLEOTIDE SEQUENCE [LARGE SCALE GENOMIC DNA]</scope>
    <source>
        <strain evidence="13 14">JCM 17801</strain>
    </source>
</reference>
<organism evidence="13 14">
    <name type="scientific">Shewanella aestuarii</name>
    <dbReference type="NCBI Taxonomy" id="1028752"/>
    <lineage>
        <taxon>Bacteria</taxon>
        <taxon>Pseudomonadati</taxon>
        <taxon>Pseudomonadota</taxon>
        <taxon>Gammaproteobacteria</taxon>
        <taxon>Alteromonadales</taxon>
        <taxon>Shewanellaceae</taxon>
        <taxon>Shewanella</taxon>
    </lineage>
</organism>
<dbReference type="Pfam" id="PF06750">
    <property type="entry name" value="A24_N_bact"/>
    <property type="match status" value="1"/>
</dbReference>
<dbReference type="InterPro" id="IPR000045">
    <property type="entry name" value="Prepilin_IV_endopep_pep"/>
</dbReference>
<keyword evidence="9" id="KW-0645">Protease</keyword>
<keyword evidence="9" id="KW-0808">Transferase</keyword>
<keyword evidence="7 10" id="KW-0472">Membrane</keyword>
<keyword evidence="9" id="KW-0378">Hydrolase</keyword>
<comment type="subcellular location">
    <subcellularLocation>
        <location evidence="1">Cell inner membrane</location>
        <topology evidence="1">Multi-pass membrane protein</topology>
    </subcellularLocation>
    <subcellularLocation>
        <location evidence="9">Cell membrane</location>
        <topology evidence="9">Multi-pass membrane protein</topology>
    </subcellularLocation>
</comment>
<dbReference type="PANTHER" id="PTHR30487:SF0">
    <property type="entry name" value="PREPILIN LEADER PEPTIDASE_N-METHYLTRANSFERASE-RELATED"/>
    <property type="match status" value="1"/>
</dbReference>
<evidence type="ECO:0000256" key="3">
    <source>
        <dbReference type="ARBA" id="ARBA00022475"/>
    </source>
</evidence>
<dbReference type="EMBL" id="JAKILK010000013">
    <property type="protein sequence ID" value="MCL1118649.1"/>
    <property type="molecule type" value="Genomic_DNA"/>
</dbReference>
<comment type="catalytic activity">
    <reaction evidence="9">
        <text>Typically cleaves a -Gly-|-Phe- bond to release an N-terminal, basic peptide of 5-8 residues from type IV prepilin, and then N-methylates the new N-terminal amino group, the methyl donor being S-adenosyl-L-methionine.</text>
        <dbReference type="EC" id="3.4.23.43"/>
    </reaction>
</comment>
<evidence type="ECO:0000256" key="4">
    <source>
        <dbReference type="ARBA" id="ARBA00022519"/>
    </source>
</evidence>
<keyword evidence="5 9" id="KW-0812">Transmembrane</keyword>
<dbReference type="RefSeq" id="WP_188842445.1">
    <property type="nucleotide sequence ID" value="NZ_BMOT01000009.1"/>
</dbReference>
<dbReference type="InterPro" id="IPR050882">
    <property type="entry name" value="Prepilin_peptidase/N-MTase"/>
</dbReference>
<dbReference type="InterPro" id="IPR014032">
    <property type="entry name" value="Peptidase_A24A_bac"/>
</dbReference>
<accession>A0ABT0L4L5</accession>